<keyword evidence="6" id="KW-0539">Nucleus</keyword>
<dbReference type="InterPro" id="IPR054502">
    <property type="entry name" value="bHLH-TF_ACT-like_plant"/>
</dbReference>
<keyword evidence="3" id="KW-0805">Transcription regulation</keyword>
<dbReference type="InterPro" id="IPR025610">
    <property type="entry name" value="MYC/MYB_N"/>
</dbReference>
<comment type="similarity">
    <text evidence="2">Belongs to the bHLH protein family.</text>
</comment>
<dbReference type="PANTHER" id="PTHR46266">
    <property type="entry name" value="TRANSCRIPTION FACTOR TT8"/>
    <property type="match status" value="1"/>
</dbReference>
<evidence type="ECO:0000256" key="2">
    <source>
        <dbReference type="ARBA" id="ARBA00005510"/>
    </source>
</evidence>
<dbReference type="SMART" id="SM00353">
    <property type="entry name" value="HLH"/>
    <property type="match status" value="1"/>
</dbReference>
<gene>
    <name evidence="9" type="primary">GL3</name>
    <name evidence="9" type="ORF">KSP39_PZI014668</name>
</gene>
<keyword evidence="4" id="KW-0010">Activator</keyword>
<organism evidence="9 10">
    <name type="scientific">Platanthera zijinensis</name>
    <dbReference type="NCBI Taxonomy" id="2320716"/>
    <lineage>
        <taxon>Eukaryota</taxon>
        <taxon>Viridiplantae</taxon>
        <taxon>Streptophyta</taxon>
        <taxon>Embryophyta</taxon>
        <taxon>Tracheophyta</taxon>
        <taxon>Spermatophyta</taxon>
        <taxon>Magnoliopsida</taxon>
        <taxon>Liliopsida</taxon>
        <taxon>Asparagales</taxon>
        <taxon>Orchidaceae</taxon>
        <taxon>Orchidoideae</taxon>
        <taxon>Orchideae</taxon>
        <taxon>Orchidinae</taxon>
        <taxon>Platanthera</taxon>
    </lineage>
</organism>
<dbReference type="InterPro" id="IPR036638">
    <property type="entry name" value="HLH_DNA-bd_sf"/>
</dbReference>
<comment type="caution">
    <text evidence="9">The sequence shown here is derived from an EMBL/GenBank/DDBJ whole genome shotgun (WGS) entry which is preliminary data.</text>
</comment>
<evidence type="ECO:0000256" key="5">
    <source>
        <dbReference type="ARBA" id="ARBA00023163"/>
    </source>
</evidence>
<dbReference type="GO" id="GO:0005634">
    <property type="term" value="C:nucleus"/>
    <property type="evidence" value="ECO:0007669"/>
    <property type="project" value="UniProtKB-SubCell"/>
</dbReference>
<dbReference type="PANTHER" id="PTHR46266:SF3">
    <property type="entry name" value="TRANSCRIPTION FACTOR EGL1"/>
    <property type="match status" value="1"/>
</dbReference>
<feature type="compositionally biased region" description="Basic and acidic residues" evidence="7">
    <location>
        <begin position="264"/>
        <end position="274"/>
    </location>
</feature>
<dbReference type="GO" id="GO:0046983">
    <property type="term" value="F:protein dimerization activity"/>
    <property type="evidence" value="ECO:0007669"/>
    <property type="project" value="InterPro"/>
</dbReference>
<dbReference type="InterPro" id="IPR011598">
    <property type="entry name" value="bHLH_dom"/>
</dbReference>
<dbReference type="SUPFAM" id="SSF47459">
    <property type="entry name" value="HLH, helix-loop-helix DNA-binding domain"/>
    <property type="match status" value="1"/>
</dbReference>
<evidence type="ECO:0000256" key="7">
    <source>
        <dbReference type="SAM" id="MobiDB-lite"/>
    </source>
</evidence>
<feature type="compositionally biased region" description="Basic and acidic residues" evidence="7">
    <location>
        <begin position="293"/>
        <end position="303"/>
    </location>
</feature>
<proteinExistence type="inferred from homology"/>
<evidence type="ECO:0000256" key="1">
    <source>
        <dbReference type="ARBA" id="ARBA00004123"/>
    </source>
</evidence>
<evidence type="ECO:0000256" key="3">
    <source>
        <dbReference type="ARBA" id="ARBA00023015"/>
    </source>
</evidence>
<dbReference type="Pfam" id="PF14215">
    <property type="entry name" value="bHLH-MYC_N"/>
    <property type="match status" value="1"/>
</dbReference>
<dbReference type="Pfam" id="PF22754">
    <property type="entry name" value="bHLH-TF_ACT-like_plant"/>
    <property type="match status" value="1"/>
</dbReference>
<accession>A0AAP0BAA0</accession>
<dbReference type="Pfam" id="PF00010">
    <property type="entry name" value="HLH"/>
    <property type="match status" value="1"/>
</dbReference>
<dbReference type="Gene3D" id="4.10.280.10">
    <property type="entry name" value="Helix-loop-helix DNA-binding domain"/>
    <property type="match status" value="1"/>
</dbReference>
<name>A0AAP0BAA0_9ASPA</name>
<feature type="region of interest" description="Disordered" evidence="7">
    <location>
        <begin position="262"/>
        <end position="303"/>
    </location>
</feature>
<keyword evidence="10" id="KW-1185">Reference proteome</keyword>
<dbReference type="Proteomes" id="UP001418222">
    <property type="component" value="Unassembled WGS sequence"/>
</dbReference>
<reference evidence="9 10" key="1">
    <citation type="journal article" date="2022" name="Nat. Plants">
        <title>Genomes of leafy and leafless Platanthera orchids illuminate the evolution of mycoheterotrophy.</title>
        <authorList>
            <person name="Li M.H."/>
            <person name="Liu K.W."/>
            <person name="Li Z."/>
            <person name="Lu H.C."/>
            <person name="Ye Q.L."/>
            <person name="Zhang D."/>
            <person name="Wang J.Y."/>
            <person name="Li Y.F."/>
            <person name="Zhong Z.M."/>
            <person name="Liu X."/>
            <person name="Yu X."/>
            <person name="Liu D.K."/>
            <person name="Tu X.D."/>
            <person name="Liu B."/>
            <person name="Hao Y."/>
            <person name="Liao X.Y."/>
            <person name="Jiang Y.T."/>
            <person name="Sun W.H."/>
            <person name="Chen J."/>
            <person name="Chen Y.Q."/>
            <person name="Ai Y."/>
            <person name="Zhai J.W."/>
            <person name="Wu S.S."/>
            <person name="Zhou Z."/>
            <person name="Hsiao Y.Y."/>
            <person name="Wu W.L."/>
            <person name="Chen Y.Y."/>
            <person name="Lin Y.F."/>
            <person name="Hsu J.L."/>
            <person name="Li C.Y."/>
            <person name="Wang Z.W."/>
            <person name="Zhao X."/>
            <person name="Zhong W.Y."/>
            <person name="Ma X.K."/>
            <person name="Ma L."/>
            <person name="Huang J."/>
            <person name="Chen G.Z."/>
            <person name="Huang M.Z."/>
            <person name="Huang L."/>
            <person name="Peng D.H."/>
            <person name="Luo Y.B."/>
            <person name="Zou S.Q."/>
            <person name="Chen S.P."/>
            <person name="Lan S."/>
            <person name="Tsai W.C."/>
            <person name="Van de Peer Y."/>
            <person name="Liu Z.J."/>
        </authorList>
    </citation>
    <scope>NUCLEOTIDE SEQUENCE [LARGE SCALE GENOMIC DNA]</scope>
    <source>
        <strain evidence="9">Lor287</strain>
    </source>
</reference>
<evidence type="ECO:0000313" key="9">
    <source>
        <dbReference type="EMBL" id="KAK8934106.1"/>
    </source>
</evidence>
<evidence type="ECO:0000256" key="4">
    <source>
        <dbReference type="ARBA" id="ARBA00023159"/>
    </source>
</evidence>
<keyword evidence="5" id="KW-0804">Transcription</keyword>
<dbReference type="PROSITE" id="PS50888">
    <property type="entry name" value="BHLH"/>
    <property type="match status" value="1"/>
</dbReference>
<feature type="domain" description="BHLH" evidence="8">
    <location>
        <begin position="453"/>
        <end position="502"/>
    </location>
</feature>
<sequence>MAVEMQNQEELQRNLFRKQLAACLRSIQWSYAIFWSTSSSHERLLKWDDGYYNGDIKTRKATQQTECRADQMGLQRSEQLRELYESLCAGDCNQQSRRPSASLSPEDLTDPEWYYLVCMSFTFKFGQDLPGKVYELKEPIWLNNAQFVENKSFCRSLLAKSALIQTVVCLPFMDGVLELGTTDLVLEDSAFVHNIASSFWEFQIPVCSEHSTSSSPLVAREEENGCLILDHEADDTIMLQNHALITENDSSIFQFSANPYTSNKESEPIHEMSTKNHPCRSKEMVGNPEDFSNEDRSKIGRPIDDKFSNGLHVSVNFGESLPSPFGQSILSPMGERVGSTMFDNLQQDGHADFRFLGVDGDGSHYSCTLSTVLGNLKRGISSPGLFTFQNVSDESSFRAWRAGAKASKNFTKTPQRMLKKILFQSVWVSGGQQAKPREENLLKNKAFRTEGDDTNVNHVLSERRRREKLNEKFLILRSLIPSISKIDKASILTDTIEYLKELERRVEELESCREAGDPDPDTRERRKYPDIAEQTSDNYGNEGLFGCHNPSTNKRKACQIYDAEAEHQLLLSKNALVDINVTMIENEVLVELQCPWRDFLLLEIVEAMSNLRLDAHSVQSSTADSTLAVTLRAKVMSTVIASPGMIKKALQRVVARC</sequence>
<evidence type="ECO:0000313" key="10">
    <source>
        <dbReference type="Proteomes" id="UP001418222"/>
    </source>
</evidence>
<evidence type="ECO:0000259" key="8">
    <source>
        <dbReference type="PROSITE" id="PS50888"/>
    </source>
</evidence>
<protein>
    <submittedName>
        <fullName evidence="9">Transcription factor GLABRA 3</fullName>
    </submittedName>
</protein>
<evidence type="ECO:0000256" key="6">
    <source>
        <dbReference type="ARBA" id="ARBA00023242"/>
    </source>
</evidence>
<dbReference type="AlphaFoldDB" id="A0AAP0BAA0"/>
<comment type="subcellular location">
    <subcellularLocation>
        <location evidence="1">Nucleus</location>
    </subcellularLocation>
</comment>
<dbReference type="EMBL" id="JBBWWQ010000012">
    <property type="protein sequence ID" value="KAK8934106.1"/>
    <property type="molecule type" value="Genomic_DNA"/>
</dbReference>